<evidence type="ECO:0000313" key="3">
    <source>
        <dbReference type="Proteomes" id="UP000024837"/>
    </source>
</evidence>
<organism evidence="2 3">
    <name type="scientific">Drechslerella stenobrocha 248</name>
    <dbReference type="NCBI Taxonomy" id="1043628"/>
    <lineage>
        <taxon>Eukaryota</taxon>
        <taxon>Fungi</taxon>
        <taxon>Dikarya</taxon>
        <taxon>Ascomycota</taxon>
        <taxon>Pezizomycotina</taxon>
        <taxon>Orbiliomycetes</taxon>
        <taxon>Orbiliales</taxon>
        <taxon>Orbiliaceae</taxon>
        <taxon>Drechslerella</taxon>
    </lineage>
</organism>
<gene>
    <name evidence="2" type="ORF">DRE_04631</name>
</gene>
<protein>
    <recommendedName>
        <fullName evidence="4">EXPERA domain-containing protein</fullName>
    </recommendedName>
</protein>
<dbReference type="EMBL" id="KI966421">
    <property type="protein sequence ID" value="EWC46057.1"/>
    <property type="molecule type" value="Genomic_DNA"/>
</dbReference>
<evidence type="ECO:0000256" key="1">
    <source>
        <dbReference type="SAM" id="Phobius"/>
    </source>
</evidence>
<dbReference type="OrthoDB" id="60858at2759"/>
<feature type="transmembrane region" description="Helical" evidence="1">
    <location>
        <begin position="159"/>
        <end position="178"/>
    </location>
</feature>
<evidence type="ECO:0008006" key="4">
    <source>
        <dbReference type="Google" id="ProtNLM"/>
    </source>
</evidence>
<dbReference type="AlphaFoldDB" id="W7I0P9"/>
<sequence>MPTKLAAGAAQPVAKSFSHTPPPLLRLWLAIAIPLVTWDFLYVFLRPHSMTGGKWHGPWRPYSLYAQVDLVYGRQHYDDGEGFNPAQSLMNFVETAAYVYYVWLVGVRGRKVVGGDASTALVVVFTGLVATFWKTVFYFLVEILGQYKNTGHNAPWTMFWLWIAPNSPWLLFPGYLVVSLGREIVDGLSGRGSKRD</sequence>
<feature type="transmembrane region" description="Helical" evidence="1">
    <location>
        <begin position="25"/>
        <end position="45"/>
    </location>
</feature>
<keyword evidence="1" id="KW-0472">Membrane</keyword>
<accession>W7I0P9</accession>
<keyword evidence="3" id="KW-1185">Reference proteome</keyword>
<keyword evidence="1" id="KW-1133">Transmembrane helix</keyword>
<proteinExistence type="predicted"/>
<dbReference type="HOGENOM" id="CLU_076143_0_0_1"/>
<feature type="transmembrane region" description="Helical" evidence="1">
    <location>
        <begin position="118"/>
        <end position="139"/>
    </location>
</feature>
<dbReference type="PANTHER" id="PTHR37919:SF2">
    <property type="entry name" value="EXPERA DOMAIN-CONTAINING PROTEIN"/>
    <property type="match status" value="1"/>
</dbReference>
<reference evidence="2 3" key="1">
    <citation type="submission" date="2013-05" db="EMBL/GenBank/DDBJ databases">
        <title>Drechslerella stenobrocha genome reveals carnivorous origination and mechanical trapping mechanism of predatory fungi.</title>
        <authorList>
            <person name="Liu X."/>
            <person name="Zhang W."/>
            <person name="Liu K."/>
        </authorList>
    </citation>
    <scope>NUCLEOTIDE SEQUENCE [LARGE SCALE GENOMIC DNA]</scope>
    <source>
        <strain evidence="2 3">248</strain>
    </source>
</reference>
<evidence type="ECO:0000313" key="2">
    <source>
        <dbReference type="EMBL" id="EWC46057.1"/>
    </source>
</evidence>
<dbReference type="PANTHER" id="PTHR37919">
    <property type="entry name" value="PROTEIN CBG05606"/>
    <property type="match status" value="1"/>
</dbReference>
<keyword evidence="1" id="KW-0812">Transmembrane</keyword>
<dbReference type="Proteomes" id="UP000024837">
    <property type="component" value="Unassembled WGS sequence"/>
</dbReference>
<name>W7I0P9_9PEZI</name>